<name>A0A7R8R6J6_9CAUD</name>
<proteinExistence type="predicted"/>
<sequence length="183" mass="21058">MHIDKYVKLITSGSSNNELTVDIDSGKFRVYGGWNWDTRNPPMPGHVECLIRARHALIANHVDAITTCDGDPRHAIWYLDGAIDALLGRNMFPECIPNEVWAEVTIKHDEKLVDVFKTTTWKNWEAGFITTRFEYIPQAQEGLRLKISTAVTMDYKFDEWIEYVAGRKTKELALDVLTQVMER</sequence>
<dbReference type="EMBL" id="LR881104">
    <property type="protein sequence ID" value="CAD5236269.1"/>
    <property type="molecule type" value="Genomic_DNA"/>
</dbReference>
<organism evidence="1 2">
    <name type="scientific">Klebsiella phage vB_KvM-Eowyn</name>
    <dbReference type="NCBI Taxonomy" id="2762819"/>
    <lineage>
        <taxon>Viruses</taxon>
        <taxon>Duplodnaviria</taxon>
        <taxon>Heunggongvirae</taxon>
        <taxon>Uroviricota</taxon>
        <taxon>Caudoviricetes</taxon>
        <taxon>Chimalliviridae</taxon>
        <taxon>Eowynvirus</taxon>
        <taxon>Eowynvirus eowyn</taxon>
    </lineage>
</organism>
<evidence type="ECO:0000313" key="2">
    <source>
        <dbReference type="Proteomes" id="UP000596247"/>
    </source>
</evidence>
<accession>A0A7R8R6J6</accession>
<keyword evidence="2" id="KW-1185">Reference proteome</keyword>
<evidence type="ECO:0000313" key="1">
    <source>
        <dbReference type="EMBL" id="CAD5236269.1"/>
    </source>
</evidence>
<gene>
    <name evidence="1" type="ORF">LLCLJKAH_00280</name>
</gene>
<protein>
    <submittedName>
        <fullName evidence="1">Uncharacterized protein</fullName>
    </submittedName>
</protein>
<dbReference type="Proteomes" id="UP000596247">
    <property type="component" value="Chromosome"/>
</dbReference>
<reference evidence="1 2" key="1">
    <citation type="submission" date="2020-09" db="EMBL/GenBank/DDBJ databases">
        <authorList>
            <person name="Jameson E."/>
        </authorList>
    </citation>
    <scope>NUCLEOTIDE SEQUENCE [LARGE SCALE GENOMIC DNA]</scope>
</reference>